<accession>A0A699XLG0</accession>
<name>A0A699XLG0_TANCI</name>
<dbReference type="AlphaFoldDB" id="A0A699XLG0"/>
<feature type="non-terminal residue" evidence="2">
    <location>
        <position position="1"/>
    </location>
</feature>
<comment type="caution">
    <text evidence="2">The sequence shown here is derived from an EMBL/GenBank/DDBJ whole genome shotgun (WGS) entry which is preliminary data.</text>
</comment>
<evidence type="ECO:0000256" key="1">
    <source>
        <dbReference type="SAM" id="MobiDB-lite"/>
    </source>
</evidence>
<gene>
    <name evidence="2" type="ORF">Tci_929670</name>
</gene>
<organism evidence="2">
    <name type="scientific">Tanacetum cinerariifolium</name>
    <name type="common">Dalmatian daisy</name>
    <name type="synonym">Chrysanthemum cinerariifolium</name>
    <dbReference type="NCBI Taxonomy" id="118510"/>
    <lineage>
        <taxon>Eukaryota</taxon>
        <taxon>Viridiplantae</taxon>
        <taxon>Streptophyta</taxon>
        <taxon>Embryophyta</taxon>
        <taxon>Tracheophyta</taxon>
        <taxon>Spermatophyta</taxon>
        <taxon>Magnoliopsida</taxon>
        <taxon>eudicotyledons</taxon>
        <taxon>Gunneridae</taxon>
        <taxon>Pentapetalae</taxon>
        <taxon>asterids</taxon>
        <taxon>campanulids</taxon>
        <taxon>Asterales</taxon>
        <taxon>Asteraceae</taxon>
        <taxon>Asteroideae</taxon>
        <taxon>Anthemideae</taxon>
        <taxon>Anthemidinae</taxon>
        <taxon>Tanacetum</taxon>
    </lineage>
</organism>
<evidence type="ECO:0000313" key="2">
    <source>
        <dbReference type="EMBL" id="GFD57701.1"/>
    </source>
</evidence>
<dbReference type="EMBL" id="BKCJ011844063">
    <property type="protein sequence ID" value="GFD57701.1"/>
    <property type="molecule type" value="Genomic_DNA"/>
</dbReference>
<feature type="non-terminal residue" evidence="2">
    <location>
        <position position="86"/>
    </location>
</feature>
<feature type="compositionally biased region" description="Polar residues" evidence="1">
    <location>
        <begin position="16"/>
        <end position="43"/>
    </location>
</feature>
<sequence length="86" mass="9341">LLALHTSKRIRITDQFILQRQTPTTKEASTGPSTQPLDDTSANIVRDSPSPADAETGARSDKTSSGGDTKVLQMTKELGKDTWIQE</sequence>
<proteinExistence type="predicted"/>
<feature type="region of interest" description="Disordered" evidence="1">
    <location>
        <begin position="15"/>
        <end position="86"/>
    </location>
</feature>
<protein>
    <submittedName>
        <fullName evidence="2">Uncharacterized protein</fullName>
    </submittedName>
</protein>
<reference evidence="2" key="1">
    <citation type="journal article" date="2019" name="Sci. Rep.">
        <title>Draft genome of Tanacetum cinerariifolium, the natural source of mosquito coil.</title>
        <authorList>
            <person name="Yamashiro T."/>
            <person name="Shiraishi A."/>
            <person name="Satake H."/>
            <person name="Nakayama K."/>
        </authorList>
    </citation>
    <scope>NUCLEOTIDE SEQUENCE</scope>
</reference>